<protein>
    <submittedName>
        <fullName evidence="5">Aldolase/citrate lyase family protein</fullName>
    </submittedName>
</protein>
<organism evidence="5 6">
    <name type="scientific">Paraburkholderia sejongensis</name>
    <dbReference type="NCBI Taxonomy" id="2886946"/>
    <lineage>
        <taxon>Bacteria</taxon>
        <taxon>Pseudomonadati</taxon>
        <taxon>Pseudomonadota</taxon>
        <taxon>Betaproteobacteria</taxon>
        <taxon>Burkholderiales</taxon>
        <taxon>Burkholderiaceae</taxon>
        <taxon>Paraburkholderia</taxon>
    </lineage>
</organism>
<sequence length="278" mass="29482">MTQRYRQDPTRNAFRDALKAPAGTSTMRAKPLGTWLMAGSPASAEALGHAGFDWLLIDMEHVPLEFTDVLHLLLAVDCGGAAPIVRLAKTDATLAKRALDMGAPTLMFPFVQSVEEARAAVACTKFPPLGTRGFAAMHRASRYGTWSEFGRRANEATACILQLETPEAIEQLEAIAAVPGVDALFVGPGDLSAAMGKIGNLADPEVRAALADCTRRANAVGIPIGIVGPTPAMVREFVEMGYDFVAIASDMGMMMRQANAFIAELTDTQVAANASGPY</sequence>
<dbReference type="Proteomes" id="UP001431019">
    <property type="component" value="Unassembled WGS sequence"/>
</dbReference>
<keyword evidence="6" id="KW-1185">Reference proteome</keyword>
<dbReference type="InterPro" id="IPR015813">
    <property type="entry name" value="Pyrv/PenolPyrv_kinase-like_dom"/>
</dbReference>
<gene>
    <name evidence="5" type="ORF">LJ656_30265</name>
</gene>
<reference evidence="5 6" key="1">
    <citation type="submission" date="2021-11" db="EMBL/GenBank/DDBJ databases">
        <authorList>
            <person name="Oh E.-T."/>
            <person name="Kim S.-B."/>
        </authorList>
    </citation>
    <scope>NUCLEOTIDE SEQUENCE [LARGE SCALE GENOMIC DNA]</scope>
    <source>
        <strain evidence="5 6">MMS20-SJTR3</strain>
    </source>
</reference>
<evidence type="ECO:0000313" key="6">
    <source>
        <dbReference type="Proteomes" id="UP001431019"/>
    </source>
</evidence>
<evidence type="ECO:0000256" key="1">
    <source>
        <dbReference type="ARBA" id="ARBA00005568"/>
    </source>
</evidence>
<comment type="caution">
    <text evidence="5">The sequence shown here is derived from an EMBL/GenBank/DDBJ whole genome shotgun (WGS) entry which is preliminary data.</text>
</comment>
<dbReference type="InterPro" id="IPR005000">
    <property type="entry name" value="Aldolase/citrate-lyase_domain"/>
</dbReference>
<evidence type="ECO:0000256" key="3">
    <source>
        <dbReference type="ARBA" id="ARBA00023239"/>
    </source>
</evidence>
<evidence type="ECO:0000256" key="2">
    <source>
        <dbReference type="ARBA" id="ARBA00022723"/>
    </source>
</evidence>
<dbReference type="EMBL" id="JAJITD010000021">
    <property type="protein sequence ID" value="MCC8396869.1"/>
    <property type="molecule type" value="Genomic_DNA"/>
</dbReference>
<feature type="domain" description="HpcH/HpaI aldolase/citrate lyase" evidence="4">
    <location>
        <begin position="33"/>
        <end position="254"/>
    </location>
</feature>
<evidence type="ECO:0000259" key="4">
    <source>
        <dbReference type="Pfam" id="PF03328"/>
    </source>
</evidence>
<dbReference type="GO" id="GO:0016829">
    <property type="term" value="F:lyase activity"/>
    <property type="evidence" value="ECO:0007669"/>
    <property type="project" value="UniProtKB-KW"/>
</dbReference>
<evidence type="ECO:0000313" key="5">
    <source>
        <dbReference type="EMBL" id="MCC8396869.1"/>
    </source>
</evidence>
<name>A0ABS8K3X9_9BURK</name>
<dbReference type="Gene3D" id="3.20.20.60">
    <property type="entry name" value="Phosphoenolpyruvate-binding domains"/>
    <property type="match status" value="1"/>
</dbReference>
<proteinExistence type="inferred from homology"/>
<dbReference type="RefSeq" id="WP_230513146.1">
    <property type="nucleotide sequence ID" value="NZ_JAJITD010000021.1"/>
</dbReference>
<dbReference type="PANTHER" id="PTHR30502:SF0">
    <property type="entry name" value="PHOSPHOENOLPYRUVATE CARBOXYLASE FAMILY PROTEIN"/>
    <property type="match status" value="1"/>
</dbReference>
<dbReference type="Pfam" id="PF03328">
    <property type="entry name" value="HpcH_HpaI"/>
    <property type="match status" value="1"/>
</dbReference>
<comment type="similarity">
    <text evidence="1">Belongs to the HpcH/HpaI aldolase family.</text>
</comment>
<dbReference type="SUPFAM" id="SSF51621">
    <property type="entry name" value="Phosphoenolpyruvate/pyruvate domain"/>
    <property type="match status" value="1"/>
</dbReference>
<keyword evidence="3 5" id="KW-0456">Lyase</keyword>
<dbReference type="InterPro" id="IPR050251">
    <property type="entry name" value="HpcH-HpaI_aldolase"/>
</dbReference>
<keyword evidence="2" id="KW-0479">Metal-binding</keyword>
<dbReference type="PANTHER" id="PTHR30502">
    <property type="entry name" value="2-KETO-3-DEOXY-L-RHAMNONATE ALDOLASE"/>
    <property type="match status" value="1"/>
</dbReference>
<dbReference type="InterPro" id="IPR040442">
    <property type="entry name" value="Pyrv_kinase-like_dom_sf"/>
</dbReference>
<accession>A0ABS8K3X9</accession>